<organism evidence="1 2">
    <name type="scientific">Entomophthora muscae</name>
    <dbReference type="NCBI Taxonomy" id="34485"/>
    <lineage>
        <taxon>Eukaryota</taxon>
        <taxon>Fungi</taxon>
        <taxon>Fungi incertae sedis</taxon>
        <taxon>Zoopagomycota</taxon>
        <taxon>Entomophthoromycotina</taxon>
        <taxon>Entomophthoromycetes</taxon>
        <taxon>Entomophthorales</taxon>
        <taxon>Entomophthoraceae</taxon>
        <taxon>Entomophthora</taxon>
    </lineage>
</organism>
<reference evidence="1" key="1">
    <citation type="submission" date="2022-04" db="EMBL/GenBank/DDBJ databases">
        <title>Genome of the entomopathogenic fungus Entomophthora muscae.</title>
        <authorList>
            <person name="Elya C."/>
            <person name="Lovett B.R."/>
            <person name="Lee E."/>
            <person name="Macias A.M."/>
            <person name="Hajek A.E."/>
            <person name="De Bivort B.L."/>
            <person name="Kasson M.T."/>
            <person name="De Fine Licht H.H."/>
            <person name="Stajich J.E."/>
        </authorList>
    </citation>
    <scope>NUCLEOTIDE SEQUENCE</scope>
    <source>
        <strain evidence="1">Berkeley</strain>
    </source>
</reference>
<gene>
    <name evidence="1" type="ORF">DSO57_1008243</name>
</gene>
<comment type="caution">
    <text evidence="1">The sequence shown here is derived from an EMBL/GenBank/DDBJ whole genome shotgun (WGS) entry which is preliminary data.</text>
</comment>
<protein>
    <submittedName>
        <fullName evidence="1">Uncharacterized protein</fullName>
    </submittedName>
</protein>
<evidence type="ECO:0000313" key="2">
    <source>
        <dbReference type="Proteomes" id="UP001165960"/>
    </source>
</evidence>
<accession>A0ACC2TI30</accession>
<proteinExistence type="predicted"/>
<name>A0ACC2TI30_9FUNG</name>
<dbReference type="Proteomes" id="UP001165960">
    <property type="component" value="Unassembled WGS sequence"/>
</dbReference>
<keyword evidence="2" id="KW-1185">Reference proteome</keyword>
<sequence>MESSPCSFAHDSFQLGVSLFILFGMFASYLPQHAKIILTKTSAGINPYFLLLGSVSALCNVINIIITQKSAMGCCFSLGFGLCIESLLGVFQITVQWILFLLVFILFYIYYPEEQRRSTQTSQSPFSHSPAPLSEEWLVSLRVFKAVCIHFFISALVTLLLMGSKQSEHVAMLWAGFNGVFSMALAMVQYVPQIIETWSRKSCGALSIPMMLMQTPGAFLFAYSLASREGTNWTTWITYLVTGSLQGILLFMSISFHYQSSQTNGSSYGPIYIGNVQNASKDQTRPGSSQDSLIDTGKHNLHSGAESTPLLNNHNPVATYEYQQAPHQRTKSLLSKWKGQSNSKIHLVHHSLAANLSERDDTLR</sequence>
<dbReference type="EMBL" id="QTSX02002865">
    <property type="protein sequence ID" value="KAJ9074257.1"/>
    <property type="molecule type" value="Genomic_DNA"/>
</dbReference>
<evidence type="ECO:0000313" key="1">
    <source>
        <dbReference type="EMBL" id="KAJ9074257.1"/>
    </source>
</evidence>